<dbReference type="EMBL" id="BFAA01000171">
    <property type="protein sequence ID" value="GCB68128.1"/>
    <property type="molecule type" value="Genomic_DNA"/>
</dbReference>
<organism evidence="2 3">
    <name type="scientific">Scyliorhinus torazame</name>
    <name type="common">Cloudy catshark</name>
    <name type="synonym">Catulus torazame</name>
    <dbReference type="NCBI Taxonomy" id="75743"/>
    <lineage>
        <taxon>Eukaryota</taxon>
        <taxon>Metazoa</taxon>
        <taxon>Chordata</taxon>
        <taxon>Craniata</taxon>
        <taxon>Vertebrata</taxon>
        <taxon>Chondrichthyes</taxon>
        <taxon>Elasmobranchii</taxon>
        <taxon>Galeomorphii</taxon>
        <taxon>Galeoidea</taxon>
        <taxon>Carcharhiniformes</taxon>
        <taxon>Scyliorhinidae</taxon>
        <taxon>Scyliorhinus</taxon>
    </lineage>
</organism>
<dbReference type="AlphaFoldDB" id="A0A401P4T9"/>
<evidence type="ECO:0000256" key="1">
    <source>
        <dbReference type="SAM" id="MobiDB-lite"/>
    </source>
</evidence>
<gene>
    <name evidence="2" type="ORF">scyTo_0000826</name>
</gene>
<feature type="region of interest" description="Disordered" evidence="1">
    <location>
        <begin position="303"/>
        <end position="332"/>
    </location>
</feature>
<proteinExistence type="predicted"/>
<feature type="compositionally biased region" description="Basic and acidic residues" evidence="1">
    <location>
        <begin position="303"/>
        <end position="326"/>
    </location>
</feature>
<evidence type="ECO:0000313" key="2">
    <source>
        <dbReference type="EMBL" id="GCB68128.1"/>
    </source>
</evidence>
<dbReference type="Proteomes" id="UP000288216">
    <property type="component" value="Unassembled WGS sequence"/>
</dbReference>
<name>A0A401P4T9_SCYTO</name>
<protein>
    <submittedName>
        <fullName evidence="2">Uncharacterized protein</fullName>
    </submittedName>
</protein>
<dbReference type="OrthoDB" id="9424665at2759"/>
<sequence>MAERIRGWIKEPEAEWVRAEEASCMGISLRALATAAVPSPPKKHSSSPVVVATLQSWNQLRQQFGLTKMSDKAPICNNHRFTPALTDATFKRWGQDGGTLTVRDLYTDSRIATLDELTEKFQLARGNELRYLQLKNFLRKETTKYPQPPRQTLLLNNYTVGSTVDPLDVMWVGLKRTYGCSDISIKNTKNNGRKKNEEYDSEDVEASVDSIRRKAAAVRENSSLLELKLRQLCKRIKEDTMKKHKKLKVDLSKKLRKKSLTNEAGSSTYYNPNESLCQTLEYVVATMSDLEVMMTDMINSIEEHPNADRMLEKDPTTSRKESETKNLPHKPKSLSSVLEEVRKTLVDFNSEYHQDTVLTEEMFKQTDKVKEKMSNLLHQWEVSQEQESSLHKMLGDFRAETNDVSISMMECCFSAEAVQQVLKKSTSSIAEEIHRMEDSTYKEVKSWRQKVEDLRHQLHQEHFRCCTMESEIRLLRDEIMRLQKHLFYQQSSERIFNAKIFIRPQLDFSLLNATHVG</sequence>
<comment type="caution">
    <text evidence="2">The sequence shown here is derived from an EMBL/GenBank/DDBJ whole genome shotgun (WGS) entry which is preliminary data.</text>
</comment>
<reference evidence="2 3" key="1">
    <citation type="journal article" date="2018" name="Nat. Ecol. Evol.">
        <title>Shark genomes provide insights into elasmobranch evolution and the origin of vertebrates.</title>
        <authorList>
            <person name="Hara Y"/>
            <person name="Yamaguchi K"/>
            <person name="Onimaru K"/>
            <person name="Kadota M"/>
            <person name="Koyanagi M"/>
            <person name="Keeley SD"/>
            <person name="Tatsumi K"/>
            <person name="Tanaka K"/>
            <person name="Motone F"/>
            <person name="Kageyama Y"/>
            <person name="Nozu R"/>
            <person name="Adachi N"/>
            <person name="Nishimura O"/>
            <person name="Nakagawa R"/>
            <person name="Tanegashima C"/>
            <person name="Kiyatake I"/>
            <person name="Matsumoto R"/>
            <person name="Murakumo K"/>
            <person name="Nishida K"/>
            <person name="Terakita A"/>
            <person name="Kuratani S"/>
            <person name="Sato K"/>
            <person name="Hyodo S Kuraku.S."/>
        </authorList>
    </citation>
    <scope>NUCLEOTIDE SEQUENCE [LARGE SCALE GENOMIC DNA]</scope>
</reference>
<evidence type="ECO:0000313" key="3">
    <source>
        <dbReference type="Proteomes" id="UP000288216"/>
    </source>
</evidence>
<keyword evidence="3" id="KW-1185">Reference proteome</keyword>
<accession>A0A401P4T9</accession>